<evidence type="ECO:0000313" key="3">
    <source>
        <dbReference type="Proteomes" id="UP000053820"/>
    </source>
</evidence>
<feature type="compositionally biased region" description="Low complexity" evidence="1">
    <location>
        <begin position="462"/>
        <end position="480"/>
    </location>
</feature>
<evidence type="ECO:0000256" key="1">
    <source>
        <dbReference type="SAM" id="MobiDB-lite"/>
    </source>
</evidence>
<gene>
    <name evidence="2" type="ORF">HYDPIDRAFT_29304</name>
</gene>
<feature type="compositionally biased region" description="Basic and acidic residues" evidence="1">
    <location>
        <begin position="854"/>
        <end position="864"/>
    </location>
</feature>
<dbReference type="OrthoDB" id="3158970at2759"/>
<proteinExistence type="predicted"/>
<evidence type="ECO:0000313" key="2">
    <source>
        <dbReference type="EMBL" id="KIJ63498.1"/>
    </source>
</evidence>
<feature type="compositionally biased region" description="Acidic residues" evidence="1">
    <location>
        <begin position="542"/>
        <end position="554"/>
    </location>
</feature>
<name>A0A0C9W7Z9_9AGAM</name>
<protein>
    <submittedName>
        <fullName evidence="2">Unplaced genomic scaffold scaffold_16, whole genome shotgun sequence</fullName>
    </submittedName>
</protein>
<organism evidence="2 3">
    <name type="scientific">Hydnomerulius pinastri MD-312</name>
    <dbReference type="NCBI Taxonomy" id="994086"/>
    <lineage>
        <taxon>Eukaryota</taxon>
        <taxon>Fungi</taxon>
        <taxon>Dikarya</taxon>
        <taxon>Basidiomycota</taxon>
        <taxon>Agaricomycotina</taxon>
        <taxon>Agaricomycetes</taxon>
        <taxon>Agaricomycetidae</taxon>
        <taxon>Boletales</taxon>
        <taxon>Boletales incertae sedis</taxon>
        <taxon>Leucogyrophana</taxon>
    </lineage>
</organism>
<feature type="compositionally biased region" description="Polar residues" evidence="1">
    <location>
        <begin position="415"/>
        <end position="425"/>
    </location>
</feature>
<dbReference type="EMBL" id="KN839850">
    <property type="protein sequence ID" value="KIJ63498.1"/>
    <property type="molecule type" value="Genomic_DNA"/>
</dbReference>
<keyword evidence="3" id="KW-1185">Reference proteome</keyword>
<feature type="region of interest" description="Disordered" evidence="1">
    <location>
        <begin position="447"/>
        <end position="491"/>
    </location>
</feature>
<feature type="region of interest" description="Disordered" evidence="1">
    <location>
        <begin position="313"/>
        <end position="347"/>
    </location>
</feature>
<feature type="compositionally biased region" description="Low complexity" evidence="1">
    <location>
        <begin position="698"/>
        <end position="723"/>
    </location>
</feature>
<feature type="compositionally biased region" description="Acidic residues" evidence="1">
    <location>
        <begin position="481"/>
        <end position="490"/>
    </location>
</feature>
<feature type="compositionally biased region" description="Basic and acidic residues" evidence="1">
    <location>
        <begin position="685"/>
        <end position="696"/>
    </location>
</feature>
<reference evidence="2 3" key="1">
    <citation type="submission" date="2014-04" db="EMBL/GenBank/DDBJ databases">
        <title>Evolutionary Origins and Diversification of the Mycorrhizal Mutualists.</title>
        <authorList>
            <consortium name="DOE Joint Genome Institute"/>
            <consortium name="Mycorrhizal Genomics Consortium"/>
            <person name="Kohler A."/>
            <person name="Kuo A."/>
            <person name="Nagy L.G."/>
            <person name="Floudas D."/>
            <person name="Copeland A."/>
            <person name="Barry K.W."/>
            <person name="Cichocki N."/>
            <person name="Veneault-Fourrey C."/>
            <person name="LaButti K."/>
            <person name="Lindquist E.A."/>
            <person name="Lipzen A."/>
            <person name="Lundell T."/>
            <person name="Morin E."/>
            <person name="Murat C."/>
            <person name="Riley R."/>
            <person name="Ohm R."/>
            <person name="Sun H."/>
            <person name="Tunlid A."/>
            <person name="Henrissat B."/>
            <person name="Grigoriev I.V."/>
            <person name="Hibbett D.S."/>
            <person name="Martin F."/>
        </authorList>
    </citation>
    <scope>NUCLEOTIDE SEQUENCE [LARGE SCALE GENOMIC DNA]</scope>
    <source>
        <strain evidence="2 3">MD-312</strain>
    </source>
</reference>
<feature type="compositionally biased region" description="Polar residues" evidence="1">
    <location>
        <begin position="966"/>
        <end position="978"/>
    </location>
</feature>
<feature type="compositionally biased region" description="Acidic residues" evidence="1">
    <location>
        <begin position="865"/>
        <end position="893"/>
    </location>
</feature>
<feature type="compositionally biased region" description="Low complexity" evidence="1">
    <location>
        <begin position="838"/>
        <end position="847"/>
    </location>
</feature>
<feature type="region of interest" description="Disordered" evidence="1">
    <location>
        <begin position="532"/>
        <end position="564"/>
    </location>
</feature>
<feature type="compositionally biased region" description="Polar residues" evidence="1">
    <location>
        <begin position="1017"/>
        <end position="1029"/>
    </location>
</feature>
<feature type="region of interest" description="Disordered" evidence="1">
    <location>
        <begin position="680"/>
        <end position="748"/>
    </location>
</feature>
<accession>A0A0C9W7Z9</accession>
<feature type="compositionally biased region" description="Low complexity" evidence="1">
    <location>
        <begin position="1030"/>
        <end position="1042"/>
    </location>
</feature>
<feature type="region of interest" description="Disordered" evidence="1">
    <location>
        <begin position="820"/>
        <end position="1051"/>
    </location>
</feature>
<dbReference type="Proteomes" id="UP000053820">
    <property type="component" value="Unassembled WGS sequence"/>
</dbReference>
<feature type="compositionally biased region" description="Polar residues" evidence="1">
    <location>
        <begin position="990"/>
        <end position="999"/>
    </location>
</feature>
<feature type="compositionally biased region" description="Basic and acidic residues" evidence="1">
    <location>
        <begin position="730"/>
        <end position="741"/>
    </location>
</feature>
<feature type="region of interest" description="Disordered" evidence="1">
    <location>
        <begin position="410"/>
        <end position="430"/>
    </location>
</feature>
<dbReference type="HOGENOM" id="CLU_007338_0_0_1"/>
<sequence length="1084" mass="117789">MAAARKSSSSPSTTTSLLPITSLSSSVSTPTTESARDHIYKGKYTNRSWQQLPPELVRTIATHYLLDLQVSNYCPVTWDAKELWGPRIAYTTFRDANDLEKLMQVTPSWAAALETHLFWNKACAHLDPYDALAHCQFVRPQPSVGGAGGAATAQPQPYRLTPFRHFRQMATHSCVVCRINSPFSSVGLAAAKRPHHVPVIGAITLCREHRKTTFCGVCLREAPPAEFDPQFDIQGNTMRFSGYNQPYGPAAHLSIGMGGYNPYPTALNPALMVCCAENEDDETWPGVDMTCRSCRSEGLWQRISTSLRDREAVGGPRFVPSTSQGSSRSIKDRQGTTISRHPPAKYASADWETRSTVDAFIDLGEGSITEVINVAREKFWLRSQTKMPELMEQAVAATRWAGEGMGVDFTPHTPAVNNQASTHLESSGGAAAPETAVVNVANDVAESYSPANSTSPSPPSPRSAQRSRSPSPRSVYSSEYEGSEEEEDTELLSLTEDAGGVRELAISDWTRSRILDGHWCSPADQWYGHAWPAGGAVRDAGEETESEPDPDEEMREGSSVRRTTRVPAVHPCPWTISIPSSPASPTSEADNVHPRMSTVRAHAPPSFTLCEQAYRAYQKQLQLILIPAMTNIVRRFVIECTSGIAGDPAVRVARMNLEEVLAELRTPGVWFDGVDWASGGLGGNRGREQEREREEDSASSASSRSDGSHTTSPVLSTTTLQTTPSPPPAHAEDKGKEKHSEGTSVTRQLPSAVIPIPVSPVLQSPKLLHPIPYIPVTVAHMARYSLEAFKMAWREACAPLFHCRCSICERAMVNANAAAGHPIPTQAHPHNPPPTVPQQPQQKPQRPTEIALEEEVRARSRENVLAEEEEEEEEEEELYEEEEEEEESDDELFDNGGGTLHPPVNTHAVTPRKRSSGDLEADNLSSAGEVGVPRVGTPPKRARTGALVVPSQATAVDPPRSKRGDSFTSGGLNTSTAPRQRKRSSEELETSGSNSPSSNDLDKQVGSLQKRLRVEPSPSSNNTATPRSLSASPPSSVTITSSSEEEDKSRGYVDVGLGEGNLSVLKAGLVNGGELDGLYVFEET</sequence>
<dbReference type="AlphaFoldDB" id="A0A0C9W7Z9"/>